<comment type="caution">
    <text evidence="14">The sequence shown here is derived from an EMBL/GenBank/DDBJ whole genome shotgun (WGS) entry which is preliminary data.</text>
</comment>
<dbReference type="EC" id="5.6.2.1" evidence="3"/>
<gene>
    <name evidence="14" type="primary">topB</name>
    <name evidence="14" type="ORF">NCTC12929_00258</name>
</gene>
<dbReference type="AlphaFoldDB" id="A0A7Z8YLK1"/>
<reference evidence="14 15" key="1">
    <citation type="submission" date="2018-11" db="EMBL/GenBank/DDBJ databases">
        <authorList>
            <consortium name="Pathogen Informatics"/>
        </authorList>
    </citation>
    <scope>NUCLEOTIDE SEQUENCE [LARGE SCALE GENOMIC DNA]</scope>
    <source>
        <strain evidence="14 15">NCTC12929</strain>
    </source>
</reference>
<dbReference type="InterPro" id="IPR005738">
    <property type="entry name" value="TopoIII"/>
</dbReference>
<dbReference type="InterPro" id="IPR000380">
    <property type="entry name" value="Topo_IA"/>
</dbReference>
<evidence type="ECO:0000256" key="8">
    <source>
        <dbReference type="ARBA" id="ARBA00030003"/>
    </source>
</evidence>
<dbReference type="Gene3D" id="3.40.50.140">
    <property type="match status" value="1"/>
</dbReference>
<dbReference type="InterPro" id="IPR013824">
    <property type="entry name" value="Topo_IA_cen_sub1"/>
</dbReference>
<dbReference type="InterPro" id="IPR034144">
    <property type="entry name" value="TOPRIM_TopoIII"/>
</dbReference>
<dbReference type="GO" id="GO:0006310">
    <property type="term" value="P:DNA recombination"/>
    <property type="evidence" value="ECO:0007669"/>
    <property type="project" value="TreeGrafter"/>
</dbReference>
<evidence type="ECO:0000256" key="3">
    <source>
        <dbReference type="ARBA" id="ARBA00012891"/>
    </source>
</evidence>
<feature type="domain" description="Topo IA-type catalytic" evidence="13">
    <location>
        <begin position="151"/>
        <end position="584"/>
    </location>
</feature>
<protein>
    <recommendedName>
        <fullName evidence="3">DNA topoisomerase</fullName>
        <ecNumber evidence="3">5.6.2.1</ecNumber>
    </recommendedName>
    <alternativeName>
        <fullName evidence="11">Omega-protein</fullName>
    </alternativeName>
    <alternativeName>
        <fullName evidence="10">Relaxing enzyme</fullName>
    </alternativeName>
    <alternativeName>
        <fullName evidence="8">Swivelase</fullName>
    </alternativeName>
    <alternativeName>
        <fullName evidence="9">Untwisting enzyme</fullName>
    </alternativeName>
</protein>
<evidence type="ECO:0000256" key="2">
    <source>
        <dbReference type="ARBA" id="ARBA00009446"/>
    </source>
</evidence>
<dbReference type="Pfam" id="PF01751">
    <property type="entry name" value="Toprim"/>
    <property type="match status" value="1"/>
</dbReference>
<dbReference type="SMART" id="SM00437">
    <property type="entry name" value="TOP1Ac"/>
    <property type="match status" value="1"/>
</dbReference>
<dbReference type="Pfam" id="PF13342">
    <property type="entry name" value="Toprim_Crpt"/>
    <property type="match status" value="1"/>
</dbReference>
<evidence type="ECO:0000256" key="10">
    <source>
        <dbReference type="ARBA" id="ARBA00032235"/>
    </source>
</evidence>
<dbReference type="Gene3D" id="2.70.20.10">
    <property type="entry name" value="Topoisomerase I, domain 3"/>
    <property type="match status" value="1"/>
</dbReference>
<evidence type="ECO:0000256" key="4">
    <source>
        <dbReference type="ARBA" id="ARBA00022723"/>
    </source>
</evidence>
<dbReference type="PANTHER" id="PTHR11390">
    <property type="entry name" value="PROKARYOTIC DNA TOPOISOMERASE"/>
    <property type="match status" value="1"/>
</dbReference>
<dbReference type="PROSITE" id="PS50880">
    <property type="entry name" value="TOPRIM"/>
    <property type="match status" value="1"/>
</dbReference>
<dbReference type="InterPro" id="IPR023405">
    <property type="entry name" value="Topo_IA_core_domain"/>
</dbReference>
<dbReference type="InterPro" id="IPR003601">
    <property type="entry name" value="Topo_IA_2"/>
</dbReference>
<dbReference type="EMBL" id="UYIV01000001">
    <property type="protein sequence ID" value="VDH02802.1"/>
    <property type="molecule type" value="Genomic_DNA"/>
</dbReference>
<evidence type="ECO:0000313" key="14">
    <source>
        <dbReference type="EMBL" id="VDH02802.1"/>
    </source>
</evidence>
<dbReference type="GO" id="GO:0003917">
    <property type="term" value="F:DNA topoisomerase type I (single strand cut, ATP-independent) activity"/>
    <property type="evidence" value="ECO:0007669"/>
    <property type="project" value="UniProtKB-EC"/>
</dbReference>
<dbReference type="NCBIfam" id="TIGR01056">
    <property type="entry name" value="topB"/>
    <property type="match status" value="1"/>
</dbReference>
<dbReference type="GO" id="GO:0006265">
    <property type="term" value="P:DNA topological change"/>
    <property type="evidence" value="ECO:0007669"/>
    <property type="project" value="InterPro"/>
</dbReference>
<dbReference type="InterPro" id="IPR013497">
    <property type="entry name" value="Topo_IA_cen"/>
</dbReference>
<evidence type="ECO:0000256" key="7">
    <source>
        <dbReference type="ARBA" id="ARBA00023235"/>
    </source>
</evidence>
<accession>A0A7Z8YLK1</accession>
<dbReference type="CDD" id="cd03362">
    <property type="entry name" value="TOPRIM_TopoIA_TopoIII"/>
    <property type="match status" value="1"/>
</dbReference>
<dbReference type="SUPFAM" id="SSF56712">
    <property type="entry name" value="Prokaryotic type I DNA topoisomerase"/>
    <property type="match status" value="1"/>
</dbReference>
<keyword evidence="5" id="KW-0799">Topoisomerase</keyword>
<evidence type="ECO:0000313" key="15">
    <source>
        <dbReference type="Proteomes" id="UP000270205"/>
    </source>
</evidence>
<evidence type="ECO:0000259" key="12">
    <source>
        <dbReference type="PROSITE" id="PS50880"/>
    </source>
</evidence>
<dbReference type="SMART" id="SM00436">
    <property type="entry name" value="TOP1Bc"/>
    <property type="match status" value="1"/>
</dbReference>
<dbReference type="PRINTS" id="PR00417">
    <property type="entry name" value="PRTPISMRASEI"/>
</dbReference>
<dbReference type="Gene3D" id="1.10.460.10">
    <property type="entry name" value="Topoisomerase I, domain 2"/>
    <property type="match status" value="1"/>
</dbReference>
<evidence type="ECO:0000256" key="6">
    <source>
        <dbReference type="ARBA" id="ARBA00023125"/>
    </source>
</evidence>
<dbReference type="GO" id="GO:0046872">
    <property type="term" value="F:metal ion binding"/>
    <property type="evidence" value="ECO:0007669"/>
    <property type="project" value="UniProtKB-KW"/>
</dbReference>
<evidence type="ECO:0000256" key="1">
    <source>
        <dbReference type="ARBA" id="ARBA00000213"/>
    </source>
</evidence>
<dbReference type="Gene3D" id="1.10.290.10">
    <property type="entry name" value="Topoisomerase I, domain 4"/>
    <property type="match status" value="1"/>
</dbReference>
<keyword evidence="7 14" id="KW-0413">Isomerase</keyword>
<dbReference type="Proteomes" id="UP000270205">
    <property type="component" value="Unassembled WGS sequence"/>
</dbReference>
<dbReference type="InterPro" id="IPR013826">
    <property type="entry name" value="Topo_IA_cen_sub3"/>
</dbReference>
<comment type="catalytic activity">
    <reaction evidence="1">
        <text>ATP-independent breakage of single-stranded DNA, followed by passage and rejoining.</text>
        <dbReference type="EC" id="5.6.2.1"/>
    </reaction>
</comment>
<comment type="similarity">
    <text evidence="2">Belongs to the type IA topoisomerase family.</text>
</comment>
<dbReference type="GO" id="GO:0003677">
    <property type="term" value="F:DNA binding"/>
    <property type="evidence" value="ECO:0007669"/>
    <property type="project" value="UniProtKB-KW"/>
</dbReference>
<dbReference type="InterPro" id="IPR025589">
    <property type="entry name" value="Toprim_C_rpt"/>
</dbReference>
<dbReference type="InterPro" id="IPR003602">
    <property type="entry name" value="Topo_IA_DNA-bd_dom"/>
</dbReference>
<evidence type="ECO:0000256" key="9">
    <source>
        <dbReference type="ARBA" id="ARBA00031985"/>
    </source>
</evidence>
<dbReference type="RefSeq" id="WP_125150504.1">
    <property type="nucleotide sequence ID" value="NZ_UYIV01000001.1"/>
</dbReference>
<dbReference type="PANTHER" id="PTHR11390:SF21">
    <property type="entry name" value="DNA TOPOISOMERASE 3-ALPHA"/>
    <property type="match status" value="1"/>
</dbReference>
<keyword evidence="4" id="KW-0479">Metal-binding</keyword>
<dbReference type="Pfam" id="PF01131">
    <property type="entry name" value="Topoisom_bac"/>
    <property type="match status" value="1"/>
</dbReference>
<dbReference type="GO" id="GO:0043597">
    <property type="term" value="C:cytoplasmic replication fork"/>
    <property type="evidence" value="ECO:0007669"/>
    <property type="project" value="TreeGrafter"/>
</dbReference>
<sequence>MKLCIAEKPSVARDIAKVLGATTAKQGYMEGNGYCVTWTFGHLCTLKEPQDYEPSLKQWNLFSLPIIPNAFGIKLIENQGVKNQFETIRKLVEECEEIINCGDAGQEGELIQRWVLQKAKNTKPVKRLWISSLTEDAILEGFEQLKPQENYHNLYLAGNARAVGDWLLGINATRLFTKKYGANKAVLSIGRVQTPTLAMLVKRWKEIDSFVVEAYWELKTTYRDTVFTADIDRIKTEERAHSGLEYLKKHPLEITSFEIKEGKEKNPRLFDLTALQVEANKKYGYSAEQTLNLVQSLYEKKNVTYPRVDTTYLSENLYPKIGGILSKMTPYQTLIAPLLEKPIPKTKQVFDDTKVTDHHAIIPTEIIPTSQISTDEKRIYDLIAKRFIAVFYPECKISNTLVEAMVGTVPFKTSGKQILEMGWRAIYASDKKKNDAEPHDAEEKEIPLFELGEKGVHEPHIHHGKTTPPKHYTEATLLRAMETAGRQIEDEELRESLKNNGIGRPSTRANIIETLYKRKYIEKKRKNIIATPTGISLINTIDDELLKSPELTGEWEYKLRKIERGEYDAQVFKNELIEMVKDLTQKVINSKGKSVEILPEKTQKTPSSSAKKEKKAIHFSEIECPKCKKQGIIKGKKAYGCSHYNECNFTIPFEIFGKKLTEKQVIDLLTKGKTAVIKGLVGLPEDKNTARLLMNSDYSIGTE</sequence>
<evidence type="ECO:0000256" key="11">
    <source>
        <dbReference type="ARBA" id="ARBA00032877"/>
    </source>
</evidence>
<dbReference type="SMART" id="SM00493">
    <property type="entry name" value="TOPRIM"/>
    <property type="match status" value="1"/>
</dbReference>
<name>A0A7Z8YLK1_9FLAO</name>
<dbReference type="GO" id="GO:0006281">
    <property type="term" value="P:DNA repair"/>
    <property type="evidence" value="ECO:0007669"/>
    <property type="project" value="TreeGrafter"/>
</dbReference>
<proteinExistence type="inferred from homology"/>
<evidence type="ECO:0000256" key="5">
    <source>
        <dbReference type="ARBA" id="ARBA00023029"/>
    </source>
</evidence>
<dbReference type="InterPro" id="IPR006171">
    <property type="entry name" value="TOPRIM_dom"/>
</dbReference>
<dbReference type="InterPro" id="IPR013825">
    <property type="entry name" value="Topo_IA_cen_sub2"/>
</dbReference>
<dbReference type="CDD" id="cd00186">
    <property type="entry name" value="TOP1Ac"/>
    <property type="match status" value="1"/>
</dbReference>
<evidence type="ECO:0000259" key="13">
    <source>
        <dbReference type="PROSITE" id="PS52039"/>
    </source>
</evidence>
<organism evidence="14 15">
    <name type="scientific">Bergeyella zoohelcum</name>
    <dbReference type="NCBI Taxonomy" id="1015"/>
    <lineage>
        <taxon>Bacteria</taxon>
        <taxon>Pseudomonadati</taxon>
        <taxon>Bacteroidota</taxon>
        <taxon>Flavobacteriia</taxon>
        <taxon>Flavobacteriales</taxon>
        <taxon>Weeksellaceae</taxon>
        <taxon>Bergeyella</taxon>
    </lineage>
</organism>
<dbReference type="PROSITE" id="PS52039">
    <property type="entry name" value="TOPO_IA_2"/>
    <property type="match status" value="1"/>
</dbReference>
<feature type="domain" description="Toprim" evidence="12">
    <location>
        <begin position="1"/>
        <end position="134"/>
    </location>
</feature>
<keyword evidence="6" id="KW-0238">DNA-binding</keyword>
<dbReference type="NCBIfam" id="NF005829">
    <property type="entry name" value="PRK07726.1"/>
    <property type="match status" value="1"/>
</dbReference>